<proteinExistence type="predicted"/>
<dbReference type="PRINTS" id="PR00996">
    <property type="entry name" value="CHERMTFRASE"/>
</dbReference>
<protein>
    <submittedName>
        <fullName evidence="2">Protein-glutamate O-methyltransferase CheR</fullName>
    </submittedName>
</protein>
<keyword evidence="3" id="KW-1185">Reference proteome</keyword>
<dbReference type="Proteomes" id="UP001310386">
    <property type="component" value="Unassembled WGS sequence"/>
</dbReference>
<comment type="caution">
    <text evidence="2">The sequence shown here is derived from an EMBL/GenBank/DDBJ whole genome shotgun (WGS) entry which is preliminary data.</text>
</comment>
<dbReference type="Gene3D" id="3.40.50.150">
    <property type="entry name" value="Vaccinia Virus protein VP39"/>
    <property type="match status" value="1"/>
</dbReference>
<evidence type="ECO:0000259" key="1">
    <source>
        <dbReference type="PROSITE" id="PS50123"/>
    </source>
</evidence>
<evidence type="ECO:0000313" key="2">
    <source>
        <dbReference type="EMBL" id="MEB3102915.1"/>
    </source>
</evidence>
<accession>A0ABU5ZP17</accession>
<dbReference type="PANTHER" id="PTHR24422:SF8">
    <property type="entry name" value="CHEMOTAXIS PROTEIN"/>
    <property type="match status" value="1"/>
</dbReference>
<dbReference type="PANTHER" id="PTHR24422">
    <property type="entry name" value="CHEMOTAXIS PROTEIN METHYLTRANSFERASE"/>
    <property type="match status" value="1"/>
</dbReference>
<dbReference type="SUPFAM" id="SSF47757">
    <property type="entry name" value="Chemotaxis receptor methyltransferase CheR, N-terminal domain"/>
    <property type="match status" value="1"/>
</dbReference>
<dbReference type="EMBL" id="JAYJLD010000024">
    <property type="protein sequence ID" value="MEB3102915.1"/>
    <property type="molecule type" value="Genomic_DNA"/>
</dbReference>
<dbReference type="Pfam" id="PF01739">
    <property type="entry name" value="CheR"/>
    <property type="match status" value="1"/>
</dbReference>
<gene>
    <name evidence="2" type="ORF">VF724_14750</name>
</gene>
<dbReference type="InterPro" id="IPR022642">
    <property type="entry name" value="CheR_C"/>
</dbReference>
<dbReference type="PROSITE" id="PS50123">
    <property type="entry name" value="CHER"/>
    <property type="match status" value="1"/>
</dbReference>
<evidence type="ECO:0000313" key="3">
    <source>
        <dbReference type="Proteomes" id="UP001310386"/>
    </source>
</evidence>
<dbReference type="SUPFAM" id="SSF53335">
    <property type="entry name" value="S-adenosyl-L-methionine-dependent methyltransferases"/>
    <property type="match status" value="1"/>
</dbReference>
<dbReference type="InterPro" id="IPR000780">
    <property type="entry name" value="CheR_MeTrfase"/>
</dbReference>
<feature type="domain" description="CheR-type methyltransferase" evidence="1">
    <location>
        <begin position="12"/>
        <end position="286"/>
    </location>
</feature>
<dbReference type="Pfam" id="PF03705">
    <property type="entry name" value="CheR_N"/>
    <property type="match status" value="1"/>
</dbReference>
<dbReference type="InterPro" id="IPR029063">
    <property type="entry name" value="SAM-dependent_MTases_sf"/>
</dbReference>
<organism evidence="2 3">
    <name type="scientific">Ferviditalea candida</name>
    <dbReference type="NCBI Taxonomy" id="3108399"/>
    <lineage>
        <taxon>Bacteria</taxon>
        <taxon>Bacillati</taxon>
        <taxon>Bacillota</taxon>
        <taxon>Bacilli</taxon>
        <taxon>Bacillales</taxon>
        <taxon>Paenibacillaceae</taxon>
        <taxon>Ferviditalea</taxon>
    </lineage>
</organism>
<sequence length="287" mass="33779">MYEQLNNLWENTLEECGEVEKIEIQLLLEGIFRRYGFDFRDYSFSFIRRRVWHRIRIEKLIGISDLQAKVLHDPRLMEKLFSDFSIHVTEMFRDPGFFQAFRNKVVPLLRDLPFIRIWHAGCSTGEEVYSMAILLHEEGLFHKTSIYATDMNENFLKKAETGVFPLERMQEFTKNYLAAGGTRSFSEYYTVKHESVVFHAFLRENTVFAQHNLVTDRSFNEFHVIVCRNVMIYFSKPLQNHVHALLYDSLGLSGILGLGNKEAIAFTSRSHCYEEIDSSERLYSKIK</sequence>
<dbReference type="InterPro" id="IPR022641">
    <property type="entry name" value="CheR_N"/>
</dbReference>
<dbReference type="SMART" id="SM00138">
    <property type="entry name" value="MeTrc"/>
    <property type="match status" value="1"/>
</dbReference>
<name>A0ABU5ZP17_9BACL</name>
<reference evidence="2" key="1">
    <citation type="submission" date="2023-12" db="EMBL/GenBank/DDBJ databases">
        <title>Fervidustalea candida gen. nov., sp. nov., a novel member of the family Paenibacillaceae isolated from a geothermal area.</title>
        <authorList>
            <person name="Li W.-J."/>
            <person name="Jiao J.-Y."/>
            <person name="Chen Y."/>
        </authorList>
    </citation>
    <scope>NUCLEOTIDE SEQUENCE</scope>
    <source>
        <strain evidence="2">SYSU GA230002</strain>
    </source>
</reference>
<dbReference type="RefSeq" id="WP_371755039.1">
    <property type="nucleotide sequence ID" value="NZ_JAYJLD010000024.1"/>
</dbReference>
<dbReference type="InterPro" id="IPR050903">
    <property type="entry name" value="Bact_Chemotaxis_MeTrfase"/>
</dbReference>